<keyword evidence="1" id="KW-0812">Transmembrane</keyword>
<dbReference type="RefSeq" id="WP_346337552.1">
    <property type="nucleotide sequence ID" value="NZ_JBBYXI010000003.1"/>
</dbReference>
<sequence length="89" mass="9972">MKSKILTIFVTFLLVATTALLSVFNWNGWLSDERYSNRIINLLANMQRWMVETLGSAPTAAIFAAFSLFILWGGIQSLKEENNTEPSGT</sequence>
<keyword evidence="1" id="KW-1133">Transmembrane helix</keyword>
<dbReference type="Proteomes" id="UP001418637">
    <property type="component" value="Unassembled WGS sequence"/>
</dbReference>
<accession>A0ABV0BKL0</accession>
<comment type="caution">
    <text evidence="2">The sequence shown here is derived from an EMBL/GenBank/DDBJ whole genome shotgun (WGS) entry which is preliminary data.</text>
</comment>
<evidence type="ECO:0000313" key="2">
    <source>
        <dbReference type="EMBL" id="MEN3931528.1"/>
    </source>
</evidence>
<evidence type="ECO:0000313" key="3">
    <source>
        <dbReference type="Proteomes" id="UP001418637"/>
    </source>
</evidence>
<name>A0ABV0BKL0_9HYPH</name>
<reference evidence="2 3" key="1">
    <citation type="submission" date="2024-04" db="EMBL/GenBank/DDBJ databases">
        <title>A novel species isolated from cricket.</title>
        <authorList>
            <person name="Wang H.-C."/>
        </authorList>
    </citation>
    <scope>NUCLEOTIDE SEQUENCE [LARGE SCALE GENOMIC DNA]</scope>
    <source>
        <strain evidence="2 3">WL0021</strain>
    </source>
</reference>
<keyword evidence="1" id="KW-0472">Membrane</keyword>
<keyword evidence="3" id="KW-1185">Reference proteome</keyword>
<feature type="transmembrane region" description="Helical" evidence="1">
    <location>
        <begin position="55"/>
        <end position="75"/>
    </location>
</feature>
<gene>
    <name evidence="2" type="ORF">WJT86_10720</name>
</gene>
<protein>
    <submittedName>
        <fullName evidence="2">Uncharacterized protein</fullName>
    </submittedName>
</protein>
<dbReference type="EMBL" id="JBBYXI010000003">
    <property type="protein sequence ID" value="MEN3931528.1"/>
    <property type="molecule type" value="Genomic_DNA"/>
</dbReference>
<organism evidence="2 3">
    <name type="scientific">Hohaiivirga grylli</name>
    <dbReference type="NCBI Taxonomy" id="3133970"/>
    <lineage>
        <taxon>Bacteria</taxon>
        <taxon>Pseudomonadati</taxon>
        <taxon>Pseudomonadota</taxon>
        <taxon>Alphaproteobacteria</taxon>
        <taxon>Hyphomicrobiales</taxon>
        <taxon>Methylobacteriaceae</taxon>
        <taxon>Hohaiivirga</taxon>
    </lineage>
</organism>
<proteinExistence type="predicted"/>
<evidence type="ECO:0000256" key="1">
    <source>
        <dbReference type="SAM" id="Phobius"/>
    </source>
</evidence>